<accession>A0A6A6NR04</accession>
<dbReference type="CDD" id="cd08192">
    <property type="entry name" value="MAR-like"/>
    <property type="match status" value="1"/>
</dbReference>
<keyword evidence="6" id="KW-1185">Reference proteome</keyword>
<dbReference type="Gene3D" id="3.40.50.1970">
    <property type="match status" value="1"/>
</dbReference>
<dbReference type="Pfam" id="PF00465">
    <property type="entry name" value="Fe-ADH"/>
    <property type="match status" value="1"/>
</dbReference>
<dbReference type="GO" id="GO:0004022">
    <property type="term" value="F:alcohol dehydrogenase (NAD+) activity"/>
    <property type="evidence" value="ECO:0007669"/>
    <property type="project" value="TreeGrafter"/>
</dbReference>
<keyword evidence="1" id="KW-0560">Oxidoreductase</keyword>
<dbReference type="Pfam" id="PF25137">
    <property type="entry name" value="ADH_Fe_C"/>
    <property type="match status" value="1"/>
</dbReference>
<name>A0A6A6NR04_9PEZI</name>
<dbReference type="GO" id="GO:0046872">
    <property type="term" value="F:metal ion binding"/>
    <property type="evidence" value="ECO:0007669"/>
    <property type="project" value="InterPro"/>
</dbReference>
<feature type="domain" description="Fe-containing alcohol dehydrogenase-like C-terminal" evidence="4">
    <location>
        <begin position="283"/>
        <end position="440"/>
    </location>
</feature>
<protein>
    <submittedName>
        <fullName evidence="5">Uncharacterized protein</fullName>
    </submittedName>
</protein>
<dbReference type="SUPFAM" id="SSF56796">
    <property type="entry name" value="Dehydroquinate synthase-like"/>
    <property type="match status" value="1"/>
</dbReference>
<gene>
    <name evidence="5" type="ORF">BDY21DRAFT_291986</name>
</gene>
<feature type="compositionally biased region" description="Acidic residues" evidence="2">
    <location>
        <begin position="273"/>
        <end position="284"/>
    </location>
</feature>
<proteinExistence type="predicted"/>
<dbReference type="PANTHER" id="PTHR11496">
    <property type="entry name" value="ALCOHOL DEHYDROGENASE"/>
    <property type="match status" value="1"/>
</dbReference>
<dbReference type="PANTHER" id="PTHR11496:SF107">
    <property type="entry name" value="ALCOHOL DEHYDROGENASE, PUTATIVE (AFU_ORTHOLOGUE AFUA_1G06800)-RELATED"/>
    <property type="match status" value="1"/>
</dbReference>
<dbReference type="InterPro" id="IPR056798">
    <property type="entry name" value="ADH_Fe_C"/>
</dbReference>
<reference evidence="5" key="1">
    <citation type="journal article" date="2020" name="Stud. Mycol.">
        <title>101 Dothideomycetes genomes: a test case for predicting lifestyles and emergence of pathogens.</title>
        <authorList>
            <person name="Haridas S."/>
            <person name="Albert R."/>
            <person name="Binder M."/>
            <person name="Bloem J."/>
            <person name="Labutti K."/>
            <person name="Salamov A."/>
            <person name="Andreopoulos B."/>
            <person name="Baker S."/>
            <person name="Barry K."/>
            <person name="Bills G."/>
            <person name="Bluhm B."/>
            <person name="Cannon C."/>
            <person name="Castanera R."/>
            <person name="Culley D."/>
            <person name="Daum C."/>
            <person name="Ezra D."/>
            <person name="Gonzalez J."/>
            <person name="Henrissat B."/>
            <person name="Kuo A."/>
            <person name="Liang C."/>
            <person name="Lipzen A."/>
            <person name="Lutzoni F."/>
            <person name="Magnuson J."/>
            <person name="Mondo S."/>
            <person name="Nolan M."/>
            <person name="Ohm R."/>
            <person name="Pangilinan J."/>
            <person name="Park H.-J."/>
            <person name="Ramirez L."/>
            <person name="Alfaro M."/>
            <person name="Sun H."/>
            <person name="Tritt A."/>
            <person name="Yoshinaga Y."/>
            <person name="Zwiers L.-H."/>
            <person name="Turgeon B."/>
            <person name="Goodwin S."/>
            <person name="Spatafora J."/>
            <person name="Crous P."/>
            <person name="Grigoriev I."/>
        </authorList>
    </citation>
    <scope>NUCLEOTIDE SEQUENCE</scope>
    <source>
        <strain evidence="5">ATCC 16933</strain>
    </source>
</reference>
<feature type="domain" description="Alcohol dehydrogenase iron-type/glycerol dehydrogenase GldA" evidence="3">
    <location>
        <begin position="38"/>
        <end position="202"/>
    </location>
</feature>
<dbReference type="EMBL" id="MU001693">
    <property type="protein sequence ID" value="KAF2454139.1"/>
    <property type="molecule type" value="Genomic_DNA"/>
</dbReference>
<dbReference type="Gene3D" id="1.20.1090.10">
    <property type="entry name" value="Dehydroquinate synthase-like - alpha domain"/>
    <property type="match status" value="1"/>
</dbReference>
<evidence type="ECO:0000256" key="2">
    <source>
        <dbReference type="SAM" id="MobiDB-lite"/>
    </source>
</evidence>
<feature type="region of interest" description="Disordered" evidence="2">
    <location>
        <begin position="262"/>
        <end position="287"/>
    </location>
</feature>
<evidence type="ECO:0000256" key="1">
    <source>
        <dbReference type="ARBA" id="ARBA00023002"/>
    </source>
</evidence>
<dbReference type="GO" id="GO:0005739">
    <property type="term" value="C:mitochondrion"/>
    <property type="evidence" value="ECO:0007669"/>
    <property type="project" value="TreeGrafter"/>
</dbReference>
<evidence type="ECO:0000259" key="3">
    <source>
        <dbReference type="Pfam" id="PF00465"/>
    </source>
</evidence>
<evidence type="ECO:0000313" key="5">
    <source>
        <dbReference type="EMBL" id="KAF2454139.1"/>
    </source>
</evidence>
<dbReference type="InterPro" id="IPR039697">
    <property type="entry name" value="Alcohol_dehydrogenase_Fe"/>
</dbReference>
<dbReference type="Proteomes" id="UP000799766">
    <property type="component" value="Unassembled WGS sequence"/>
</dbReference>
<evidence type="ECO:0000313" key="6">
    <source>
        <dbReference type="Proteomes" id="UP000799766"/>
    </source>
</evidence>
<evidence type="ECO:0000259" key="4">
    <source>
        <dbReference type="Pfam" id="PF25137"/>
    </source>
</evidence>
<sequence>MAPFFGTETCRPAFDNKPTPRISYGLRFPEAVAAHVDSDFHSRSVFVIASRSLDAHTDAVSRLKAALGPRLAGVHVGISPHTPVPEVLDIVAEVRALGGVDCIVTLGAGSVTDGAKLVRFALANAAYDADALDTLWGKGGAVNPRRRPEAAIVRPTAVKLVHVPTSLSGGEYQSIAGATDARSAHKHTYEPGLDPELVVQDPELAATTPAWVWLSTGVRAVDHCVETIASNLGNARGDEWARRGLAKLVPGLLRCKRSFDRRRGGGGAADNDNGNDEDEDDEEEALRARHQCQLGVVEAMCAVSSGVPLGASHAIGHQLGPLGVGHGETSCILLPAVCRYNAARGANTAKQADVARVLRGDGLVAGVLAARGAGRPVDDMDLADMLDLVIRELGLPRSLKDVKVGRDKLPALAKSSLNDIWIKTNAVPITEEAQVMEILEMVAE</sequence>
<dbReference type="AlphaFoldDB" id="A0A6A6NR04"/>
<organism evidence="5 6">
    <name type="scientific">Lineolata rhizophorae</name>
    <dbReference type="NCBI Taxonomy" id="578093"/>
    <lineage>
        <taxon>Eukaryota</taxon>
        <taxon>Fungi</taxon>
        <taxon>Dikarya</taxon>
        <taxon>Ascomycota</taxon>
        <taxon>Pezizomycotina</taxon>
        <taxon>Dothideomycetes</taxon>
        <taxon>Dothideomycetes incertae sedis</taxon>
        <taxon>Lineolatales</taxon>
        <taxon>Lineolataceae</taxon>
        <taxon>Lineolata</taxon>
    </lineage>
</organism>
<dbReference type="InterPro" id="IPR001670">
    <property type="entry name" value="ADH_Fe/GldA"/>
</dbReference>
<dbReference type="OrthoDB" id="339764at2759"/>